<proteinExistence type="predicted"/>
<keyword evidence="4" id="KW-1185">Reference proteome</keyword>
<dbReference type="Pfam" id="PF02056">
    <property type="entry name" value="Glyco_hydro_4"/>
    <property type="match status" value="1"/>
</dbReference>
<dbReference type="Pfam" id="PF11975">
    <property type="entry name" value="Glyco_hydro_4C"/>
    <property type="match status" value="1"/>
</dbReference>
<name>A0ABS6GVZ7_MAMLE</name>
<evidence type="ECO:0000313" key="3">
    <source>
        <dbReference type="EMBL" id="MBU6113576.1"/>
    </source>
</evidence>
<sequence length="447" mass="51252">MKKSKLTIVGGGSTYTLGILMSLIEESNHLPLSHITLYDTDTSRQEKIGRAASILLKEHYPSLENFKYTSNKKEAFKDTDIIFVQIRTGGLTMREKDEQIPIKHGLVGQETCGAGGMAYGLRSIPDMIQLVDDIRSLNSDAWILNYTNPAAIVGLALDKIFPDDKRLLNICDMPIAIMKSYSDILEEDIWNLEADYFGLNHFGWFTSIRNKQGYDYTSQLKQLILNNDFKPTDKLIANDPSWQATFKQAKQMIQDFNEYLPNTYLQYYLYPNELSKKEPMDNTRARQVINGREKEVFTDCDVIINQNSTQNIDISGDIHGIYMIRIAASLVHHLKERFIIMTRNEGIISNLPYDALVEVPALLGNEGVEPFKIGEISTFYKGLLENQYAYEKLIIEAYFDNDYEKLLQALILNRTVIDTNKAKEVLKDLFEANKDHWPVLNKREETL</sequence>
<dbReference type="RefSeq" id="WP_216683529.1">
    <property type="nucleotide sequence ID" value="NZ_JAHLZN010000008.1"/>
</dbReference>
<feature type="domain" description="Glycosyl hydrolase family 4 C-terminal" evidence="2">
    <location>
        <begin position="196"/>
        <end position="416"/>
    </location>
</feature>
<dbReference type="InterPro" id="IPR001088">
    <property type="entry name" value="Glyco_hydro_4"/>
</dbReference>
<dbReference type="PANTHER" id="PTHR32092">
    <property type="entry name" value="6-PHOSPHO-BETA-GLUCOSIDASE-RELATED"/>
    <property type="match status" value="1"/>
</dbReference>
<organism evidence="3 4">
    <name type="scientific">Mammaliicoccus lentus</name>
    <name type="common">Staphylococcus lentus</name>
    <dbReference type="NCBI Taxonomy" id="42858"/>
    <lineage>
        <taxon>Bacteria</taxon>
        <taxon>Bacillati</taxon>
        <taxon>Bacillota</taxon>
        <taxon>Bacilli</taxon>
        <taxon>Bacillales</taxon>
        <taxon>Staphylococcaceae</taxon>
        <taxon>Mammaliicoccus</taxon>
    </lineage>
</organism>
<protein>
    <submittedName>
        <fullName evidence="3">6-phospho-alpha-glucosidase</fullName>
    </submittedName>
</protein>
<evidence type="ECO:0000256" key="1">
    <source>
        <dbReference type="ARBA" id="ARBA00023027"/>
    </source>
</evidence>
<keyword evidence="1" id="KW-0520">NAD</keyword>
<comment type="caution">
    <text evidence="3">The sequence shown here is derived from an EMBL/GenBank/DDBJ whole genome shotgun (WGS) entry which is preliminary data.</text>
</comment>
<dbReference type="Proteomes" id="UP000770161">
    <property type="component" value="Unassembled WGS sequence"/>
</dbReference>
<dbReference type="EMBL" id="JAHLZN010000008">
    <property type="protein sequence ID" value="MBU6113576.1"/>
    <property type="molecule type" value="Genomic_DNA"/>
</dbReference>
<reference evidence="3 4" key="1">
    <citation type="submission" date="2021-06" db="EMBL/GenBank/DDBJ databases">
        <title>Staphylococcus lentus K169 genome sequencing.</title>
        <authorList>
            <person name="Sundareshan S."/>
            <person name="Akhila D.S."/>
            <person name="Prachi D."/>
            <person name="Sivakumar R."/>
            <person name="Rajendhran J."/>
            <person name="Isloor S."/>
            <person name="Hegde N.R."/>
        </authorList>
    </citation>
    <scope>NUCLEOTIDE SEQUENCE [LARGE SCALE GENOMIC DNA]</scope>
    <source>
        <strain evidence="3 4">K169</strain>
    </source>
</reference>
<accession>A0ABS6GVZ7</accession>
<evidence type="ECO:0000259" key="2">
    <source>
        <dbReference type="Pfam" id="PF11975"/>
    </source>
</evidence>
<dbReference type="PANTHER" id="PTHR32092:SF14">
    <property type="entry name" value="MALTOSE-6'-PHOSPHATE GLUCOSIDASE"/>
    <property type="match status" value="1"/>
</dbReference>
<evidence type="ECO:0000313" key="4">
    <source>
        <dbReference type="Proteomes" id="UP000770161"/>
    </source>
</evidence>
<gene>
    <name evidence="3" type="ORF">KQ656_06380</name>
</gene>
<dbReference type="InterPro" id="IPR022616">
    <property type="entry name" value="Glyco_hydro_4_C"/>
</dbReference>